<proteinExistence type="predicted"/>
<dbReference type="Proteomes" id="UP000502248">
    <property type="component" value="Chromosome"/>
</dbReference>
<evidence type="ECO:0000256" key="1">
    <source>
        <dbReference type="ARBA" id="ARBA00022729"/>
    </source>
</evidence>
<dbReference type="InterPro" id="IPR005084">
    <property type="entry name" value="CBM6"/>
</dbReference>
<dbReference type="Pfam" id="PF03422">
    <property type="entry name" value="CBM_6"/>
    <property type="match status" value="1"/>
</dbReference>
<keyword evidence="6" id="KW-1185">Reference proteome</keyword>
<dbReference type="SMART" id="SM00606">
    <property type="entry name" value="CBD_IV"/>
    <property type="match status" value="1"/>
</dbReference>
<dbReference type="Gene3D" id="2.60.120.260">
    <property type="entry name" value="Galactose-binding domain-like"/>
    <property type="match status" value="1"/>
</dbReference>
<dbReference type="SUPFAM" id="SSF49785">
    <property type="entry name" value="Galactose-binding domain-like"/>
    <property type="match status" value="1"/>
</dbReference>
<feature type="domain" description="CBM6" evidence="4">
    <location>
        <begin position="30"/>
        <end position="159"/>
    </location>
</feature>
<feature type="chain" id="PRO_5031535851" evidence="3">
    <location>
        <begin position="25"/>
        <end position="209"/>
    </location>
</feature>
<reference evidence="5 6" key="1">
    <citation type="submission" date="2020-04" db="EMBL/GenBank/DDBJ databases">
        <title>Genome sequencing of novel species.</title>
        <authorList>
            <person name="Heo J."/>
            <person name="Kim S.-J."/>
            <person name="Kim J.-S."/>
            <person name="Hong S.-B."/>
            <person name="Kwon S.-W."/>
        </authorList>
    </citation>
    <scope>NUCLEOTIDE SEQUENCE [LARGE SCALE GENOMIC DNA]</scope>
    <source>
        <strain evidence="5 6">MFER-1</strain>
    </source>
</reference>
<dbReference type="PROSITE" id="PS51175">
    <property type="entry name" value="CBM6"/>
    <property type="match status" value="1"/>
</dbReference>
<evidence type="ECO:0000256" key="2">
    <source>
        <dbReference type="SAM" id="Phobius"/>
    </source>
</evidence>
<gene>
    <name evidence="5" type="ORF">HH215_30240</name>
</gene>
<evidence type="ECO:0000313" key="5">
    <source>
        <dbReference type="EMBL" id="QJD87035.1"/>
    </source>
</evidence>
<evidence type="ECO:0000259" key="4">
    <source>
        <dbReference type="PROSITE" id="PS51175"/>
    </source>
</evidence>
<protein>
    <submittedName>
        <fullName evidence="5">Carbohydrate-binding protein</fullName>
    </submittedName>
</protein>
<feature type="transmembrane region" description="Helical" evidence="2">
    <location>
        <begin position="184"/>
        <end position="201"/>
    </location>
</feature>
<keyword evidence="2" id="KW-1133">Transmembrane helix</keyword>
<dbReference type="CDD" id="cd04084">
    <property type="entry name" value="CBM6_xylanase-like"/>
    <property type="match status" value="1"/>
</dbReference>
<evidence type="ECO:0000256" key="3">
    <source>
        <dbReference type="SAM" id="SignalP"/>
    </source>
</evidence>
<dbReference type="InterPro" id="IPR008979">
    <property type="entry name" value="Galactose-bd-like_sf"/>
</dbReference>
<dbReference type="KEGG" id="cheb:HH215_30240"/>
<keyword evidence="2" id="KW-0812">Transmembrane</keyword>
<sequence length="209" mass="21549">MKKSLFVLSMVVVMLVSGASLAFAAINPYGTIAPSENSELNSDSGKFSDGNGPRIEDNENKNLGYIIAGNYAKFSGVDFGADGAAKAKIELATPNAAGSVAFVIDDPKGAPFATVKYEPTGDWQKYQWFEAPVTGVTGSHDLYVVFTDGDINVRAIGFESAAGAASGGDGAAPASNPATGDNGVTMYVLLAGGAAAVMLLSRKKLVRQQ</sequence>
<accession>A0A7Z2ZPL9</accession>
<dbReference type="AlphaFoldDB" id="A0A7Z2ZPL9"/>
<keyword evidence="1 3" id="KW-0732">Signal</keyword>
<organism evidence="5 6">
    <name type="scientific">Cohnella herbarum</name>
    <dbReference type="NCBI Taxonomy" id="2728023"/>
    <lineage>
        <taxon>Bacteria</taxon>
        <taxon>Bacillati</taxon>
        <taxon>Bacillota</taxon>
        <taxon>Bacilli</taxon>
        <taxon>Bacillales</taxon>
        <taxon>Paenibacillaceae</taxon>
        <taxon>Cohnella</taxon>
    </lineage>
</organism>
<feature type="signal peptide" evidence="3">
    <location>
        <begin position="1"/>
        <end position="24"/>
    </location>
</feature>
<dbReference type="GO" id="GO:0030246">
    <property type="term" value="F:carbohydrate binding"/>
    <property type="evidence" value="ECO:0007669"/>
    <property type="project" value="InterPro"/>
</dbReference>
<evidence type="ECO:0000313" key="6">
    <source>
        <dbReference type="Proteomes" id="UP000502248"/>
    </source>
</evidence>
<dbReference type="EMBL" id="CP051680">
    <property type="protein sequence ID" value="QJD87035.1"/>
    <property type="molecule type" value="Genomic_DNA"/>
</dbReference>
<dbReference type="RefSeq" id="WP_169283281.1">
    <property type="nucleotide sequence ID" value="NZ_CP051680.1"/>
</dbReference>
<name>A0A7Z2ZPL9_9BACL</name>
<dbReference type="InterPro" id="IPR006584">
    <property type="entry name" value="Cellulose-bd_IV"/>
</dbReference>
<keyword evidence="2" id="KW-0472">Membrane</keyword>